<protein>
    <submittedName>
        <fullName evidence="1">DUF1249 domain-containing protein</fullName>
    </submittedName>
</protein>
<organism evidence="1 2">
    <name type="scientific">Spectribacter acetivorans</name>
    <dbReference type="NCBI Taxonomy" id="3075603"/>
    <lineage>
        <taxon>Bacteria</taxon>
        <taxon>Pseudomonadati</taxon>
        <taxon>Pseudomonadota</taxon>
        <taxon>Gammaproteobacteria</taxon>
        <taxon>Salinisphaerales</taxon>
        <taxon>Salinisphaeraceae</taxon>
        <taxon>Spectribacter</taxon>
    </lineage>
</organism>
<comment type="caution">
    <text evidence="1">The sequence shown here is derived from an EMBL/GenBank/DDBJ whole genome shotgun (WGS) entry which is preliminary data.</text>
</comment>
<gene>
    <name evidence="1" type="ORF">RM531_04950</name>
</gene>
<dbReference type="InterPro" id="IPR009659">
    <property type="entry name" value="DUF1249"/>
</dbReference>
<dbReference type="Proteomes" id="UP001259982">
    <property type="component" value="Unassembled WGS sequence"/>
</dbReference>
<dbReference type="PANTHER" id="PTHR38774">
    <property type="entry name" value="CYTOPLASMIC PROTEIN-RELATED"/>
    <property type="match status" value="1"/>
</dbReference>
<sequence length="157" mass="18210">MSLKTRQHLVRAATPRSFAGLMALYESNFRRFVRLVPETDLPFEQARSRSPTDRDLHLRVLERCKYTTTVHLTYWFEDGAPQADPDLHIRLYRDAGLAEAVHCEAQSRYAALPGLDLENERALHAQWPRNLLLNKWLAFLIQHGHGFAAVNRPRRPI</sequence>
<keyword evidence="2" id="KW-1185">Reference proteome</keyword>
<reference evidence="1 2" key="1">
    <citation type="submission" date="2023-09" db="EMBL/GenBank/DDBJ databases">
        <authorList>
            <person name="Rey-Velasco X."/>
        </authorList>
    </citation>
    <scope>NUCLEOTIDE SEQUENCE [LARGE SCALE GENOMIC DNA]</scope>
    <source>
        <strain evidence="1 2">P385</strain>
    </source>
</reference>
<dbReference type="PANTHER" id="PTHR38774:SF1">
    <property type="entry name" value="CYTOPLASMIC PROTEIN"/>
    <property type="match status" value="1"/>
</dbReference>
<proteinExistence type="predicted"/>
<evidence type="ECO:0000313" key="2">
    <source>
        <dbReference type="Proteomes" id="UP001259982"/>
    </source>
</evidence>
<dbReference type="RefSeq" id="WP_311657715.1">
    <property type="nucleotide sequence ID" value="NZ_JAVRHY010000003.1"/>
</dbReference>
<dbReference type="Pfam" id="PF06853">
    <property type="entry name" value="DUF1249"/>
    <property type="match status" value="1"/>
</dbReference>
<dbReference type="EMBL" id="JAVRHY010000003">
    <property type="protein sequence ID" value="MDT0617811.1"/>
    <property type="molecule type" value="Genomic_DNA"/>
</dbReference>
<evidence type="ECO:0000313" key="1">
    <source>
        <dbReference type="EMBL" id="MDT0617811.1"/>
    </source>
</evidence>
<name>A0ABU3B5U5_9GAMM</name>
<accession>A0ABU3B5U5</accession>